<reference evidence="3" key="1">
    <citation type="journal article" date="2020" name="Stud. Mycol.">
        <title>101 Dothideomycetes genomes: A test case for predicting lifestyles and emergence of pathogens.</title>
        <authorList>
            <person name="Haridas S."/>
            <person name="Albert R."/>
            <person name="Binder M."/>
            <person name="Bloem J."/>
            <person name="LaButti K."/>
            <person name="Salamov A."/>
            <person name="Andreopoulos B."/>
            <person name="Baker S."/>
            <person name="Barry K."/>
            <person name="Bills G."/>
            <person name="Bluhm B."/>
            <person name="Cannon C."/>
            <person name="Castanera R."/>
            <person name="Culley D."/>
            <person name="Daum C."/>
            <person name="Ezra D."/>
            <person name="Gonzalez J."/>
            <person name="Henrissat B."/>
            <person name="Kuo A."/>
            <person name="Liang C."/>
            <person name="Lipzen A."/>
            <person name="Lutzoni F."/>
            <person name="Magnuson J."/>
            <person name="Mondo S."/>
            <person name="Nolan M."/>
            <person name="Ohm R."/>
            <person name="Pangilinan J."/>
            <person name="Park H.-J."/>
            <person name="Ramirez L."/>
            <person name="Alfaro M."/>
            <person name="Sun H."/>
            <person name="Tritt A."/>
            <person name="Yoshinaga Y."/>
            <person name="Zwiers L.-H."/>
            <person name="Turgeon B."/>
            <person name="Goodwin S."/>
            <person name="Spatafora J."/>
            <person name="Crous P."/>
            <person name="Grigoriev I."/>
        </authorList>
    </citation>
    <scope>NUCLEOTIDE SEQUENCE [LARGE SCALE GENOMIC DNA]</scope>
    <source>
        <strain evidence="3">CBS 304.66</strain>
    </source>
</reference>
<organism evidence="2 3">
    <name type="scientific">Lojkania enalia</name>
    <dbReference type="NCBI Taxonomy" id="147567"/>
    <lineage>
        <taxon>Eukaryota</taxon>
        <taxon>Fungi</taxon>
        <taxon>Dikarya</taxon>
        <taxon>Ascomycota</taxon>
        <taxon>Pezizomycotina</taxon>
        <taxon>Dothideomycetes</taxon>
        <taxon>Pleosporomycetidae</taxon>
        <taxon>Pleosporales</taxon>
        <taxon>Pleosporales incertae sedis</taxon>
        <taxon>Lojkania</taxon>
    </lineage>
</organism>
<evidence type="ECO:0000256" key="1">
    <source>
        <dbReference type="SAM" id="Phobius"/>
    </source>
</evidence>
<feature type="transmembrane region" description="Helical" evidence="1">
    <location>
        <begin position="261"/>
        <end position="281"/>
    </location>
</feature>
<dbReference type="EMBL" id="ML986698">
    <property type="protein sequence ID" value="KAF2259801.1"/>
    <property type="molecule type" value="Genomic_DNA"/>
</dbReference>
<feature type="transmembrane region" description="Helical" evidence="1">
    <location>
        <begin position="178"/>
        <end position="205"/>
    </location>
</feature>
<evidence type="ECO:0000313" key="3">
    <source>
        <dbReference type="Proteomes" id="UP000800093"/>
    </source>
</evidence>
<keyword evidence="1" id="KW-0472">Membrane</keyword>
<sequence length="286" mass="30846">MLRTGILLATFIVTAVSIGLIGRILCESNAKTGILTLSFNSTNILRDSPFLKSRTVQNRDIFQGIQSKVNSAKDAIATGLPDAIAAPIQEIEEYIPKNCSLGIKEFCVGIRHNITCKNLPLNLSDLVPDIAQNLSDGVQILPDTLEKPLQDQLKKVQAKLQGKLQPLERTLTKVTTPYIQYCLVAGLILLVIIAILFACAVFSGFFSITSILARLTIGLRVVMVLGLICCILLFIPTIVLGLFQAKTKALPSWIEVQEGEVGGLCIGALCCAVVMTILTAITPTVI</sequence>
<protein>
    <submittedName>
        <fullName evidence="2">Uncharacterized protein</fullName>
    </submittedName>
</protein>
<keyword evidence="3" id="KW-1185">Reference proteome</keyword>
<proteinExistence type="predicted"/>
<dbReference type="AlphaFoldDB" id="A0A9P4K0D6"/>
<feature type="transmembrane region" description="Helical" evidence="1">
    <location>
        <begin position="217"/>
        <end position="241"/>
    </location>
</feature>
<gene>
    <name evidence="2" type="ORF">CC78DRAFT_585566</name>
</gene>
<keyword evidence="1" id="KW-0812">Transmembrane</keyword>
<keyword evidence="1" id="KW-1133">Transmembrane helix</keyword>
<accession>A0A9P4K0D6</accession>
<comment type="caution">
    <text evidence="2">The sequence shown here is derived from an EMBL/GenBank/DDBJ whole genome shotgun (WGS) entry which is preliminary data.</text>
</comment>
<dbReference type="Proteomes" id="UP000800093">
    <property type="component" value="Unassembled WGS sequence"/>
</dbReference>
<name>A0A9P4K0D6_9PLEO</name>
<dbReference type="OrthoDB" id="3695132at2759"/>
<evidence type="ECO:0000313" key="2">
    <source>
        <dbReference type="EMBL" id="KAF2259801.1"/>
    </source>
</evidence>